<evidence type="ECO:0000313" key="13">
    <source>
        <dbReference type="EMBL" id="RJL20529.1"/>
    </source>
</evidence>
<dbReference type="CDD" id="cd16917">
    <property type="entry name" value="HATPase_UhpB-NarQ-NarX-like"/>
    <property type="match status" value="1"/>
</dbReference>
<organism evidence="13 14">
    <name type="scientific">Bailinhaonella thermotolerans</name>
    <dbReference type="NCBI Taxonomy" id="1070861"/>
    <lineage>
        <taxon>Bacteria</taxon>
        <taxon>Bacillati</taxon>
        <taxon>Actinomycetota</taxon>
        <taxon>Actinomycetes</taxon>
        <taxon>Streptosporangiales</taxon>
        <taxon>Streptosporangiaceae</taxon>
        <taxon>Bailinhaonella</taxon>
    </lineage>
</organism>
<feature type="domain" description="Signal transduction histidine kinase subgroup 3 dimerisation and phosphoacceptor" evidence="12">
    <location>
        <begin position="200"/>
        <end position="265"/>
    </location>
</feature>
<dbReference type="Proteomes" id="UP000265768">
    <property type="component" value="Unassembled WGS sequence"/>
</dbReference>
<keyword evidence="10" id="KW-0472">Membrane</keyword>
<comment type="catalytic activity">
    <reaction evidence="1">
        <text>ATP + protein L-histidine = ADP + protein N-phospho-L-histidine.</text>
        <dbReference type="EC" id="2.7.13.3"/>
    </reaction>
</comment>
<keyword evidence="6" id="KW-0418">Kinase</keyword>
<dbReference type="GO" id="GO:0005524">
    <property type="term" value="F:ATP binding"/>
    <property type="evidence" value="ECO:0007669"/>
    <property type="project" value="UniProtKB-KW"/>
</dbReference>
<evidence type="ECO:0000256" key="4">
    <source>
        <dbReference type="ARBA" id="ARBA00022679"/>
    </source>
</evidence>
<protein>
    <recommendedName>
        <fullName evidence="2">histidine kinase</fullName>
        <ecNumber evidence="2">2.7.13.3</ecNumber>
    </recommendedName>
</protein>
<dbReference type="RefSeq" id="WP_119931733.1">
    <property type="nucleotide sequence ID" value="NZ_QZEY01000030.1"/>
</dbReference>
<evidence type="ECO:0000256" key="10">
    <source>
        <dbReference type="SAM" id="Phobius"/>
    </source>
</evidence>
<dbReference type="Pfam" id="PF02518">
    <property type="entry name" value="HATPase_c"/>
    <property type="match status" value="1"/>
</dbReference>
<keyword evidence="14" id="KW-1185">Reference proteome</keyword>
<dbReference type="Pfam" id="PF07730">
    <property type="entry name" value="HisKA_3"/>
    <property type="match status" value="2"/>
</dbReference>
<proteinExistence type="predicted"/>
<evidence type="ECO:0000256" key="9">
    <source>
        <dbReference type="SAM" id="MobiDB-lite"/>
    </source>
</evidence>
<dbReference type="PANTHER" id="PTHR24421">
    <property type="entry name" value="NITRATE/NITRITE SENSOR PROTEIN NARX-RELATED"/>
    <property type="match status" value="1"/>
</dbReference>
<comment type="caution">
    <text evidence="13">The sequence shown here is derived from an EMBL/GenBank/DDBJ whole genome shotgun (WGS) entry which is preliminary data.</text>
</comment>
<dbReference type="GO" id="GO:0016020">
    <property type="term" value="C:membrane"/>
    <property type="evidence" value="ECO:0007669"/>
    <property type="project" value="InterPro"/>
</dbReference>
<keyword evidence="5" id="KW-0547">Nucleotide-binding</keyword>
<evidence type="ECO:0000256" key="3">
    <source>
        <dbReference type="ARBA" id="ARBA00022553"/>
    </source>
</evidence>
<name>A0A3A4A4T2_9ACTN</name>
<evidence type="ECO:0000256" key="6">
    <source>
        <dbReference type="ARBA" id="ARBA00022777"/>
    </source>
</evidence>
<evidence type="ECO:0000313" key="14">
    <source>
        <dbReference type="Proteomes" id="UP000265768"/>
    </source>
</evidence>
<dbReference type="InterPro" id="IPR003594">
    <property type="entry name" value="HATPase_dom"/>
</dbReference>
<dbReference type="InterPro" id="IPR050482">
    <property type="entry name" value="Sensor_HK_TwoCompSys"/>
</dbReference>
<dbReference type="GO" id="GO:0046983">
    <property type="term" value="F:protein dimerization activity"/>
    <property type="evidence" value="ECO:0007669"/>
    <property type="project" value="InterPro"/>
</dbReference>
<evidence type="ECO:0000256" key="5">
    <source>
        <dbReference type="ARBA" id="ARBA00022741"/>
    </source>
</evidence>
<feature type="domain" description="Signal transduction histidine kinase subgroup 3 dimerisation and phosphoacceptor" evidence="12">
    <location>
        <begin position="475"/>
        <end position="540"/>
    </location>
</feature>
<feature type="transmembrane region" description="Helical" evidence="10">
    <location>
        <begin position="148"/>
        <end position="168"/>
    </location>
</feature>
<gene>
    <name evidence="13" type="ORF">D5H75_39355</name>
</gene>
<dbReference type="InterPro" id="IPR036890">
    <property type="entry name" value="HATPase_C_sf"/>
</dbReference>
<dbReference type="EC" id="2.7.13.3" evidence="2"/>
<keyword evidence="8" id="KW-0902">Two-component regulatory system</keyword>
<keyword evidence="3" id="KW-0597">Phosphoprotein</keyword>
<dbReference type="InterPro" id="IPR011712">
    <property type="entry name" value="Sig_transdc_His_kin_sub3_dim/P"/>
</dbReference>
<evidence type="ECO:0000256" key="7">
    <source>
        <dbReference type="ARBA" id="ARBA00022840"/>
    </source>
</evidence>
<dbReference type="GO" id="GO:0000155">
    <property type="term" value="F:phosphorelay sensor kinase activity"/>
    <property type="evidence" value="ECO:0007669"/>
    <property type="project" value="InterPro"/>
</dbReference>
<keyword evidence="7" id="KW-0067">ATP-binding</keyword>
<feature type="transmembrane region" description="Helical" evidence="10">
    <location>
        <begin position="125"/>
        <end position="142"/>
    </location>
</feature>
<dbReference type="Gene3D" id="3.30.565.10">
    <property type="entry name" value="Histidine kinase-like ATPase, C-terminal domain"/>
    <property type="match status" value="1"/>
</dbReference>
<dbReference type="Gene3D" id="1.20.5.1930">
    <property type="match status" value="2"/>
</dbReference>
<dbReference type="EMBL" id="QZEY01000030">
    <property type="protein sequence ID" value="RJL20529.1"/>
    <property type="molecule type" value="Genomic_DNA"/>
</dbReference>
<feature type="transmembrane region" description="Helical" evidence="10">
    <location>
        <begin position="426"/>
        <end position="443"/>
    </location>
</feature>
<feature type="transmembrane region" description="Helical" evidence="10">
    <location>
        <begin position="99"/>
        <end position="118"/>
    </location>
</feature>
<sequence>MSPPAVHPAPAVRLARAVRLPGGARRRVSGADAAIGVALGVVGAVEELIAQGHQSTVWWQAGALVTGFLLIARRAYPFAVAAVFIATMLGPWRNLPEQWATWQVCAALIVAYTMGSRVPLRGRRGVAGLLLVAGVVLAMQPLDAERTVRDLLVAFALLGIAYFAGISLRRQIDRAAWLAGQGVRLAAERDLRARESVAEERRRVARELHDVVAHSVSVMTMQAGALRRVLGEGRERERGLLLELERLGREAVDELRIMLGALRAPGPARGDGGGPPDTEPGWVPRPLPRLLGLPAGDWVIAVLLAVGGVLVEFFDAFPDGGPIHDDPVWWSVAAVVTSGVVLVRRRWPLGAPACVVLVLNVIWPSTPAEHPLWRFVALLLLLHTAGARVPLRGRRGWAGGVLITAAVAQFLLTAVSREAEATYTDLMVFGTLIAISYAGGVLLRRQIERAVELTERNTRLSVEREERARHAVAGERSRIARELHHVVTGSVTAMLARARDLRPLLAAAPDRERRLLAGVEHAGAQAIAELDTMLATLRPGPPAAGTAPVGAAEAIAPAGTVPAGTVPAGAVPPGAGGTPPDVAEPVRRPDLTSVGDLADRVRLAGVAVDVEVEGDVAGLPPALALSAYRIIQEALTNVVKHAAATRARVSLRRLPGGLRIEVTDDGAAKPPSPASPPAPRSGGHGLIGMRERAALFGGTLTAGPRPSGGYHVRADLPVPAASDLSRP</sequence>
<dbReference type="SUPFAM" id="SSF55874">
    <property type="entry name" value="ATPase domain of HSP90 chaperone/DNA topoisomerase II/histidine kinase"/>
    <property type="match status" value="1"/>
</dbReference>
<feature type="compositionally biased region" description="Pro residues" evidence="9">
    <location>
        <begin position="670"/>
        <end position="679"/>
    </location>
</feature>
<evidence type="ECO:0000256" key="1">
    <source>
        <dbReference type="ARBA" id="ARBA00000085"/>
    </source>
</evidence>
<keyword evidence="4" id="KW-0808">Transferase</keyword>
<feature type="transmembrane region" description="Helical" evidence="10">
    <location>
        <begin position="396"/>
        <end position="414"/>
    </location>
</feature>
<feature type="transmembrane region" description="Helical" evidence="10">
    <location>
        <begin position="75"/>
        <end position="93"/>
    </location>
</feature>
<evidence type="ECO:0000256" key="2">
    <source>
        <dbReference type="ARBA" id="ARBA00012438"/>
    </source>
</evidence>
<accession>A0A3A4A4T2</accession>
<dbReference type="PANTHER" id="PTHR24421:SF10">
    <property type="entry name" value="NITRATE_NITRITE SENSOR PROTEIN NARQ"/>
    <property type="match status" value="1"/>
</dbReference>
<feature type="domain" description="Histidine kinase/HSP90-like ATPase" evidence="11">
    <location>
        <begin position="626"/>
        <end position="719"/>
    </location>
</feature>
<dbReference type="AlphaFoldDB" id="A0A3A4A4T2"/>
<evidence type="ECO:0000259" key="12">
    <source>
        <dbReference type="Pfam" id="PF07730"/>
    </source>
</evidence>
<keyword evidence="10" id="KW-0812">Transmembrane</keyword>
<dbReference type="OrthoDB" id="227596at2"/>
<reference evidence="13 14" key="1">
    <citation type="submission" date="2018-09" db="EMBL/GenBank/DDBJ databases">
        <title>YIM 75507 draft genome.</title>
        <authorList>
            <person name="Tang S."/>
            <person name="Feng Y."/>
        </authorList>
    </citation>
    <scope>NUCLEOTIDE SEQUENCE [LARGE SCALE GENOMIC DNA]</scope>
    <source>
        <strain evidence="13 14">YIM 75507</strain>
    </source>
</reference>
<keyword evidence="10" id="KW-1133">Transmembrane helix</keyword>
<feature type="transmembrane region" description="Helical" evidence="10">
    <location>
        <begin position="295"/>
        <end position="315"/>
    </location>
</feature>
<evidence type="ECO:0000256" key="8">
    <source>
        <dbReference type="ARBA" id="ARBA00023012"/>
    </source>
</evidence>
<evidence type="ECO:0000259" key="11">
    <source>
        <dbReference type="Pfam" id="PF02518"/>
    </source>
</evidence>
<feature type="region of interest" description="Disordered" evidence="9">
    <location>
        <begin position="662"/>
        <end position="727"/>
    </location>
</feature>
<feature type="transmembrane region" description="Helical" evidence="10">
    <location>
        <begin position="327"/>
        <end position="343"/>
    </location>
</feature>